<evidence type="ECO:0000313" key="1">
    <source>
        <dbReference type="EMBL" id="KAG0428739.1"/>
    </source>
</evidence>
<protein>
    <submittedName>
        <fullName evidence="1">Uncharacterized protein</fullName>
    </submittedName>
</protein>
<dbReference type="EMBL" id="JABSTQ010009489">
    <property type="protein sequence ID" value="KAG0428739.1"/>
    <property type="molecule type" value="Genomic_DNA"/>
</dbReference>
<comment type="caution">
    <text evidence="1">The sequence shown here is derived from an EMBL/GenBank/DDBJ whole genome shotgun (WGS) entry which is preliminary data.</text>
</comment>
<name>A0AC60Q4P8_IXOPE</name>
<evidence type="ECO:0000313" key="2">
    <source>
        <dbReference type="Proteomes" id="UP000805193"/>
    </source>
</evidence>
<organism evidence="1 2">
    <name type="scientific">Ixodes persulcatus</name>
    <name type="common">Taiga tick</name>
    <dbReference type="NCBI Taxonomy" id="34615"/>
    <lineage>
        <taxon>Eukaryota</taxon>
        <taxon>Metazoa</taxon>
        <taxon>Ecdysozoa</taxon>
        <taxon>Arthropoda</taxon>
        <taxon>Chelicerata</taxon>
        <taxon>Arachnida</taxon>
        <taxon>Acari</taxon>
        <taxon>Parasitiformes</taxon>
        <taxon>Ixodida</taxon>
        <taxon>Ixodoidea</taxon>
        <taxon>Ixodidae</taxon>
        <taxon>Ixodinae</taxon>
        <taxon>Ixodes</taxon>
    </lineage>
</organism>
<gene>
    <name evidence="1" type="ORF">HPB47_024298</name>
</gene>
<accession>A0AC60Q4P8</accession>
<keyword evidence="2" id="KW-1185">Reference proteome</keyword>
<dbReference type="Proteomes" id="UP000805193">
    <property type="component" value="Unassembled WGS sequence"/>
</dbReference>
<proteinExistence type="predicted"/>
<sequence length="93" mass="10260">MGVPFRDSTFHTALGAFQDVAVIDDWSCGAARFAARQVPRSSALESAAFLQATKSGFRRLAAGPLSCIREEMFQWKTIVTVRTLPPMDRGRAR</sequence>
<reference evidence="1 2" key="1">
    <citation type="journal article" date="2020" name="Cell">
        <title>Large-Scale Comparative Analyses of Tick Genomes Elucidate Their Genetic Diversity and Vector Capacities.</title>
        <authorList>
            <consortium name="Tick Genome and Microbiome Consortium (TIGMIC)"/>
            <person name="Jia N."/>
            <person name="Wang J."/>
            <person name="Shi W."/>
            <person name="Du L."/>
            <person name="Sun Y."/>
            <person name="Zhan W."/>
            <person name="Jiang J.F."/>
            <person name="Wang Q."/>
            <person name="Zhang B."/>
            <person name="Ji P."/>
            <person name="Bell-Sakyi L."/>
            <person name="Cui X.M."/>
            <person name="Yuan T.T."/>
            <person name="Jiang B.G."/>
            <person name="Yang W.F."/>
            <person name="Lam T.T."/>
            <person name="Chang Q.C."/>
            <person name="Ding S.J."/>
            <person name="Wang X.J."/>
            <person name="Zhu J.G."/>
            <person name="Ruan X.D."/>
            <person name="Zhao L."/>
            <person name="Wei J.T."/>
            <person name="Ye R.Z."/>
            <person name="Que T.C."/>
            <person name="Du C.H."/>
            <person name="Zhou Y.H."/>
            <person name="Cheng J.X."/>
            <person name="Dai P.F."/>
            <person name="Guo W.B."/>
            <person name="Han X.H."/>
            <person name="Huang E.J."/>
            <person name="Li L.F."/>
            <person name="Wei W."/>
            <person name="Gao Y.C."/>
            <person name="Liu J.Z."/>
            <person name="Shao H.Z."/>
            <person name="Wang X."/>
            <person name="Wang C.C."/>
            <person name="Yang T.C."/>
            <person name="Huo Q.B."/>
            <person name="Li W."/>
            <person name="Chen H.Y."/>
            <person name="Chen S.E."/>
            <person name="Zhou L.G."/>
            <person name="Ni X.B."/>
            <person name="Tian J.H."/>
            <person name="Sheng Y."/>
            <person name="Liu T."/>
            <person name="Pan Y.S."/>
            <person name="Xia L.Y."/>
            <person name="Li J."/>
            <person name="Zhao F."/>
            <person name="Cao W.C."/>
        </authorList>
    </citation>
    <scope>NUCLEOTIDE SEQUENCE [LARGE SCALE GENOMIC DNA]</scope>
    <source>
        <strain evidence="1">Iper-2018</strain>
    </source>
</reference>